<dbReference type="InterPro" id="IPR013043">
    <property type="entry name" value="DUF1595"/>
</dbReference>
<dbReference type="InterPro" id="IPR011478">
    <property type="entry name" value="DUF1585"/>
</dbReference>
<feature type="domain" description="DUF1592" evidence="4">
    <location>
        <begin position="301"/>
        <end position="428"/>
    </location>
</feature>
<evidence type="ECO:0000259" key="3">
    <source>
        <dbReference type="Pfam" id="PF07627"/>
    </source>
</evidence>
<name>A0A3D3RBD4_9PLAN</name>
<feature type="domain" description="DUF1587" evidence="2">
    <location>
        <begin position="141"/>
        <end position="199"/>
    </location>
</feature>
<evidence type="ECO:0000313" key="6">
    <source>
        <dbReference type="EMBL" id="HCO26164.1"/>
    </source>
</evidence>
<accession>A0A3D3RBD4</accession>
<dbReference type="EMBL" id="DQAY01000151">
    <property type="protein sequence ID" value="HCO26164.1"/>
    <property type="molecule type" value="Genomic_DNA"/>
</dbReference>
<dbReference type="Pfam" id="PF07627">
    <property type="entry name" value="PSCyt3"/>
    <property type="match status" value="1"/>
</dbReference>
<evidence type="ECO:0008006" key="8">
    <source>
        <dbReference type="Google" id="ProtNLM"/>
    </source>
</evidence>
<reference evidence="6 7" key="1">
    <citation type="journal article" date="2018" name="Nat. Biotechnol.">
        <title>A standardized bacterial taxonomy based on genome phylogeny substantially revises the tree of life.</title>
        <authorList>
            <person name="Parks D.H."/>
            <person name="Chuvochina M."/>
            <person name="Waite D.W."/>
            <person name="Rinke C."/>
            <person name="Skarshewski A."/>
            <person name="Chaumeil P.A."/>
            <person name="Hugenholtz P."/>
        </authorList>
    </citation>
    <scope>NUCLEOTIDE SEQUENCE [LARGE SCALE GENOMIC DNA]</scope>
    <source>
        <strain evidence="6">UBA9375</strain>
    </source>
</reference>
<evidence type="ECO:0000259" key="4">
    <source>
        <dbReference type="Pfam" id="PF07631"/>
    </source>
</evidence>
<dbReference type="Pfam" id="PF07626">
    <property type="entry name" value="PSD3"/>
    <property type="match status" value="1"/>
</dbReference>
<evidence type="ECO:0000259" key="2">
    <source>
        <dbReference type="Pfam" id="PF07626"/>
    </source>
</evidence>
<organism evidence="6 7">
    <name type="scientific">Gimesia maris</name>
    <dbReference type="NCBI Taxonomy" id="122"/>
    <lineage>
        <taxon>Bacteria</taxon>
        <taxon>Pseudomonadati</taxon>
        <taxon>Planctomycetota</taxon>
        <taxon>Planctomycetia</taxon>
        <taxon>Planctomycetales</taxon>
        <taxon>Planctomycetaceae</taxon>
        <taxon>Gimesia</taxon>
    </lineage>
</organism>
<dbReference type="Proteomes" id="UP000263642">
    <property type="component" value="Unassembled WGS sequence"/>
</dbReference>
<feature type="domain" description="DUF1595" evidence="5">
    <location>
        <begin position="228"/>
        <end position="286"/>
    </location>
</feature>
<dbReference type="InterPro" id="IPR013036">
    <property type="entry name" value="DUF1587"/>
</dbReference>
<dbReference type="Pfam" id="PF07624">
    <property type="entry name" value="PSD2"/>
    <property type="match status" value="1"/>
</dbReference>
<dbReference type="Pfam" id="PF07631">
    <property type="entry name" value="PSD4"/>
    <property type="match status" value="1"/>
</dbReference>
<evidence type="ECO:0000313" key="7">
    <source>
        <dbReference type="Proteomes" id="UP000263642"/>
    </source>
</evidence>
<feature type="domain" description="DUF1585" evidence="1">
    <location>
        <begin position="562"/>
        <end position="634"/>
    </location>
</feature>
<proteinExistence type="predicted"/>
<evidence type="ECO:0000259" key="1">
    <source>
        <dbReference type="Pfam" id="PF07624"/>
    </source>
</evidence>
<comment type="caution">
    <text evidence="6">The sequence shown here is derived from an EMBL/GenBank/DDBJ whole genome shotgun (WGS) entry which is preliminary data.</text>
</comment>
<gene>
    <name evidence="6" type="ORF">DIT97_25240</name>
</gene>
<feature type="domain" description="DUF1588" evidence="3">
    <location>
        <begin position="447"/>
        <end position="547"/>
    </location>
</feature>
<evidence type="ECO:0000259" key="5">
    <source>
        <dbReference type="Pfam" id="PF07637"/>
    </source>
</evidence>
<protein>
    <recommendedName>
        <fullName evidence="8">DUF1592 domain-containing protein</fullName>
    </recommendedName>
</protein>
<sequence>MSVLEARFVRGVIAGLVWGLWVCPQAGLAASKENKALAARKVEAEQFFSKQIKPFIKKYCIDCHQNRRPTEAGLSFDPALRSPGHAAFSEKWKKSAARVKAHDMPPEGLDQPSDKERQMFAKWMQQIKYLSPKDPGPFVIRRLTKTEYGNTLHDLLGVDPDIVASLPDEVSGEGYLNSLSPLQLEQYLAISEKVLNQVVAPEGKPPTAIQLELFGEPPTSETDAKANARKLAKSLARSAYRRPPSAAEVDVLLKVFELGRQNDLSYQASCRLMLKAILISPQFLFITPAREVETEKGIVPLDDYQLASRLSYLLWATMPDAELLTLADQGKLHELPVLKDQVTRMLMDPRSRALFDGFGAQWLKLGNLHTRTFDPKKFPQMTAALRSAMYDEARLFFESIVRENRSVSEFIDSDYTFLNGNLASIYGLENTVTGPEMRKVKLTNGNRGGILGMPGVLAATSFPNRTSPVNRGVWVLEQVLGDHVPAAPPDVPSLEKQDQKQIASLTLRERTELHRSEVVCANCHRLLDPIGFGLENFDAIGRWRDQDENGQAIDASGELPGGRNFSNPKELKAIIAQHNAKFSRNLVERLLAYALCRRLEGYDEIVIDGLMQKIAKDDYRMQTLITEVVTSYPFMHRRIE</sequence>
<dbReference type="InterPro" id="IPR013042">
    <property type="entry name" value="DUF1592"/>
</dbReference>
<dbReference type="AlphaFoldDB" id="A0A3D3RBD4"/>
<dbReference type="InterPro" id="IPR013039">
    <property type="entry name" value="DUF1588"/>
</dbReference>
<dbReference type="Pfam" id="PF07637">
    <property type="entry name" value="PSD5"/>
    <property type="match status" value="1"/>
</dbReference>